<dbReference type="Proteomes" id="UP000321685">
    <property type="component" value="Unassembled WGS sequence"/>
</dbReference>
<feature type="region of interest" description="Disordered" evidence="1">
    <location>
        <begin position="34"/>
        <end position="68"/>
    </location>
</feature>
<proteinExistence type="predicted"/>
<reference evidence="3 4" key="1">
    <citation type="submission" date="2019-07" db="EMBL/GenBank/DDBJ databases">
        <title>Whole genome shotgun sequence of Pseudonocardia sulfidoxydans NBRC 16205.</title>
        <authorList>
            <person name="Hosoyama A."/>
            <person name="Uohara A."/>
            <person name="Ohji S."/>
            <person name="Ichikawa N."/>
        </authorList>
    </citation>
    <scope>NUCLEOTIDE SEQUENCE [LARGE SCALE GENOMIC DNA]</scope>
    <source>
        <strain evidence="3 4">NBRC 16205</strain>
    </source>
</reference>
<keyword evidence="4" id="KW-1185">Reference proteome</keyword>
<protein>
    <submittedName>
        <fullName evidence="3">Uncharacterized protein</fullName>
    </submittedName>
</protein>
<comment type="caution">
    <text evidence="3">The sequence shown here is derived from an EMBL/GenBank/DDBJ whole genome shotgun (WGS) entry which is preliminary data.</text>
</comment>
<keyword evidence="2" id="KW-0732">Signal</keyword>
<evidence type="ECO:0000313" key="4">
    <source>
        <dbReference type="Proteomes" id="UP000321685"/>
    </source>
</evidence>
<evidence type="ECO:0000313" key="3">
    <source>
        <dbReference type="EMBL" id="GEL25605.1"/>
    </source>
</evidence>
<feature type="chain" id="PRO_5039354760" evidence="2">
    <location>
        <begin position="29"/>
        <end position="79"/>
    </location>
</feature>
<dbReference type="AlphaFoldDB" id="A0A511DLD9"/>
<name>A0A511DLD9_9PSEU</name>
<evidence type="ECO:0000256" key="1">
    <source>
        <dbReference type="SAM" id="MobiDB-lite"/>
    </source>
</evidence>
<feature type="compositionally biased region" description="Pro residues" evidence="1">
    <location>
        <begin position="59"/>
        <end position="68"/>
    </location>
</feature>
<dbReference type="EMBL" id="BJVJ01000058">
    <property type="protein sequence ID" value="GEL25605.1"/>
    <property type="molecule type" value="Genomic_DNA"/>
</dbReference>
<accession>A0A511DLD9</accession>
<sequence>MSAPALPRAVALAGLLSAVLTLVVVGSAAGESCDNGCTPLGPVSSPTPATPTPHTADPHPAPVRPAAPVPARIAGVLGP</sequence>
<feature type="signal peptide" evidence="2">
    <location>
        <begin position="1"/>
        <end position="28"/>
    </location>
</feature>
<dbReference type="RefSeq" id="WP_147112118.1">
    <property type="nucleotide sequence ID" value="NZ_BJVJ01000058.1"/>
</dbReference>
<organism evidence="3 4">
    <name type="scientific">Pseudonocardia sulfidoxydans NBRC 16205</name>
    <dbReference type="NCBI Taxonomy" id="1223511"/>
    <lineage>
        <taxon>Bacteria</taxon>
        <taxon>Bacillati</taxon>
        <taxon>Actinomycetota</taxon>
        <taxon>Actinomycetes</taxon>
        <taxon>Pseudonocardiales</taxon>
        <taxon>Pseudonocardiaceae</taxon>
        <taxon>Pseudonocardia</taxon>
    </lineage>
</organism>
<evidence type="ECO:0000256" key="2">
    <source>
        <dbReference type="SAM" id="SignalP"/>
    </source>
</evidence>
<gene>
    <name evidence="3" type="ORF">PSU4_45590</name>
</gene>